<dbReference type="Proteomes" id="UP000659124">
    <property type="component" value="Unassembled WGS sequence"/>
</dbReference>
<dbReference type="InterPro" id="IPR036641">
    <property type="entry name" value="HPT_dom_sf"/>
</dbReference>
<dbReference type="Gene3D" id="1.20.120.160">
    <property type="entry name" value="HPT domain"/>
    <property type="match status" value="1"/>
</dbReference>
<organism evidence="1 2">
    <name type="scientific">Chitinophaga qingshengii</name>
    <dbReference type="NCBI Taxonomy" id="1569794"/>
    <lineage>
        <taxon>Bacteria</taxon>
        <taxon>Pseudomonadati</taxon>
        <taxon>Bacteroidota</taxon>
        <taxon>Chitinophagia</taxon>
        <taxon>Chitinophagales</taxon>
        <taxon>Chitinophagaceae</taxon>
        <taxon>Chitinophaga</taxon>
    </lineage>
</organism>
<name>A0ABR7TM37_9BACT</name>
<proteinExistence type="predicted"/>
<keyword evidence="2" id="KW-1185">Reference proteome</keyword>
<dbReference type="RefSeq" id="WP_188087619.1">
    <property type="nucleotide sequence ID" value="NZ_JACVFC010000001.1"/>
</dbReference>
<evidence type="ECO:0008006" key="3">
    <source>
        <dbReference type="Google" id="ProtNLM"/>
    </source>
</evidence>
<gene>
    <name evidence="1" type="ORF">ICL07_09230</name>
</gene>
<sequence>MSDALYRSGFEFDKRLDASLYVIYELNECYAVAIFENYVTSIDSKLTALEDAILNKDIAQIDLLAHAHISTYNYVGLSHIAGMMREIRHQAKTDDWSHVKYLIEQARSQTESMAPLMNQELERLRLFAKSRDL</sequence>
<dbReference type="EMBL" id="JACVFC010000001">
    <property type="protein sequence ID" value="MBC9930552.1"/>
    <property type="molecule type" value="Genomic_DNA"/>
</dbReference>
<comment type="caution">
    <text evidence="1">The sequence shown here is derived from an EMBL/GenBank/DDBJ whole genome shotgun (WGS) entry which is preliminary data.</text>
</comment>
<protein>
    <recommendedName>
        <fullName evidence="3">HPt domain-containing protein</fullName>
    </recommendedName>
</protein>
<reference evidence="1 2" key="1">
    <citation type="submission" date="2020-09" db="EMBL/GenBank/DDBJ databases">
        <title>Genome sequences of type strains of Chitinophaga qingshengii and Chitinophaga varians.</title>
        <authorList>
            <person name="Kittiwongwattana C."/>
        </authorList>
    </citation>
    <scope>NUCLEOTIDE SEQUENCE [LARGE SCALE GENOMIC DNA]</scope>
    <source>
        <strain evidence="1 2">JCM 30026</strain>
    </source>
</reference>
<accession>A0ABR7TM37</accession>
<evidence type="ECO:0000313" key="1">
    <source>
        <dbReference type="EMBL" id="MBC9930552.1"/>
    </source>
</evidence>
<evidence type="ECO:0000313" key="2">
    <source>
        <dbReference type="Proteomes" id="UP000659124"/>
    </source>
</evidence>
<dbReference type="SUPFAM" id="SSF47226">
    <property type="entry name" value="Histidine-containing phosphotransfer domain, HPT domain"/>
    <property type="match status" value="1"/>
</dbReference>